<comment type="caution">
    <text evidence="2">The sequence shown here is derived from an EMBL/GenBank/DDBJ whole genome shotgun (WGS) entry which is preliminary data.</text>
</comment>
<evidence type="ECO:0000259" key="1">
    <source>
        <dbReference type="Pfam" id="PF12867"/>
    </source>
</evidence>
<evidence type="ECO:0000313" key="2">
    <source>
        <dbReference type="EMBL" id="RPD42885.1"/>
    </source>
</evidence>
<dbReference type="EMBL" id="RMBX01000001">
    <property type="protein sequence ID" value="RPD42885.1"/>
    <property type="molecule type" value="Genomic_DNA"/>
</dbReference>
<dbReference type="SUPFAM" id="SSF109854">
    <property type="entry name" value="DinB/YfiT-like putative metalloenzymes"/>
    <property type="match status" value="1"/>
</dbReference>
<protein>
    <recommendedName>
        <fullName evidence="1">DinB-like domain-containing protein</fullName>
    </recommendedName>
</protein>
<dbReference type="AlphaFoldDB" id="A0A3N4MHI5"/>
<proteinExistence type="predicted"/>
<keyword evidence="3" id="KW-1185">Reference proteome</keyword>
<name>A0A3N4MHI5_9BACT</name>
<dbReference type="Gene3D" id="1.20.120.450">
    <property type="entry name" value="dinb family like domain"/>
    <property type="match status" value="2"/>
</dbReference>
<dbReference type="RefSeq" id="WP_120514159.1">
    <property type="nucleotide sequence ID" value="NZ_QXZY01000001.1"/>
</dbReference>
<sequence>MKAQFLEHLAISRDYTLNVADAMPEDAYEFSPAPGVWSFRELMHHIAYGILWWRDNYILQQETAWAPTPVKGNKAQIRQELEAAYASLEDTVSAGGNIHNGFHATLDHISHHRGQATISLRIQGIVPPEYNF</sequence>
<dbReference type="Pfam" id="PF12867">
    <property type="entry name" value="DinB_2"/>
    <property type="match status" value="1"/>
</dbReference>
<gene>
    <name evidence="2" type="ORF">EG028_00880</name>
</gene>
<reference evidence="3" key="1">
    <citation type="submission" date="2018-11" db="EMBL/GenBank/DDBJ databases">
        <title>Chitinophaga lutea sp.nov., isolate from arsenic contaminated soil.</title>
        <authorList>
            <person name="Zong Y."/>
        </authorList>
    </citation>
    <scope>NUCLEOTIDE SEQUENCE [LARGE SCALE GENOMIC DNA]</scope>
    <source>
        <strain evidence="3">YLT18</strain>
    </source>
</reference>
<evidence type="ECO:0000313" key="3">
    <source>
        <dbReference type="Proteomes" id="UP000279089"/>
    </source>
</evidence>
<dbReference type="OrthoDB" id="119432at2"/>
<dbReference type="InterPro" id="IPR034660">
    <property type="entry name" value="DinB/YfiT-like"/>
</dbReference>
<feature type="domain" description="DinB-like" evidence="1">
    <location>
        <begin position="9"/>
        <end position="94"/>
    </location>
</feature>
<dbReference type="Proteomes" id="UP000279089">
    <property type="component" value="Unassembled WGS sequence"/>
</dbReference>
<dbReference type="InterPro" id="IPR024775">
    <property type="entry name" value="DinB-like"/>
</dbReference>
<organism evidence="2 3">
    <name type="scientific">Chitinophaga barathri</name>
    <dbReference type="NCBI Taxonomy" id="1647451"/>
    <lineage>
        <taxon>Bacteria</taxon>
        <taxon>Pseudomonadati</taxon>
        <taxon>Bacteroidota</taxon>
        <taxon>Chitinophagia</taxon>
        <taxon>Chitinophagales</taxon>
        <taxon>Chitinophagaceae</taxon>
        <taxon>Chitinophaga</taxon>
    </lineage>
</organism>
<accession>A0A3N4MHI5</accession>